<keyword evidence="9" id="KW-1185">Reference proteome</keyword>
<evidence type="ECO:0000256" key="5">
    <source>
        <dbReference type="ARBA" id="ARBA00022989"/>
    </source>
</evidence>
<name>A0AA38G080_TAXCH</name>
<keyword evidence="3" id="KW-0813">Transport</keyword>
<evidence type="ECO:0000256" key="3">
    <source>
        <dbReference type="ARBA" id="ARBA00022448"/>
    </source>
</evidence>
<dbReference type="GO" id="GO:0015211">
    <property type="term" value="F:purine nucleoside transmembrane transporter activity"/>
    <property type="evidence" value="ECO:0007669"/>
    <property type="project" value="InterPro"/>
</dbReference>
<gene>
    <name evidence="8" type="ORF">KI387_027708</name>
</gene>
<accession>A0AA38G080</accession>
<dbReference type="Proteomes" id="UP000824469">
    <property type="component" value="Unassembled WGS sequence"/>
</dbReference>
<dbReference type="PANTHER" id="PTHR31376:SF105">
    <property type="entry name" value="PURINE PERMEASE-RELATED"/>
    <property type="match status" value="1"/>
</dbReference>
<sequence>TSNNKLKDVTTRQYWVGIIVTIFAVALHGFILPVIELLYKKTKRRVTYLLVMELQLIMSFFASVVCGLGMVINKDFQAIRREAKASDMGELNYYMTLV</sequence>
<comment type="similarity">
    <text evidence="2">Belongs to the purine permeases (TC 2.A.7.14) family.</text>
</comment>
<dbReference type="GO" id="GO:0005345">
    <property type="term" value="F:purine nucleobase transmembrane transporter activity"/>
    <property type="evidence" value="ECO:0007669"/>
    <property type="project" value="UniProtKB-ARBA"/>
</dbReference>
<comment type="subcellular location">
    <subcellularLocation>
        <location evidence="1">Membrane</location>
    </subcellularLocation>
</comment>
<dbReference type="GO" id="GO:0016020">
    <property type="term" value="C:membrane"/>
    <property type="evidence" value="ECO:0007669"/>
    <property type="project" value="UniProtKB-SubCell"/>
</dbReference>
<evidence type="ECO:0000256" key="6">
    <source>
        <dbReference type="ARBA" id="ARBA00023136"/>
    </source>
</evidence>
<evidence type="ECO:0000256" key="4">
    <source>
        <dbReference type="ARBA" id="ARBA00022692"/>
    </source>
</evidence>
<protein>
    <submittedName>
        <fullName evidence="8">Uncharacterized protein</fullName>
    </submittedName>
</protein>
<evidence type="ECO:0000256" key="2">
    <source>
        <dbReference type="ARBA" id="ARBA00006213"/>
    </source>
</evidence>
<feature type="transmembrane region" description="Helical" evidence="7">
    <location>
        <begin position="14"/>
        <end position="39"/>
    </location>
</feature>
<dbReference type="EMBL" id="JAHRHJ020000006">
    <property type="protein sequence ID" value="KAH9312673.1"/>
    <property type="molecule type" value="Genomic_DNA"/>
</dbReference>
<dbReference type="Pfam" id="PF16913">
    <property type="entry name" value="PUNUT"/>
    <property type="match status" value="1"/>
</dbReference>
<dbReference type="PANTHER" id="PTHR31376">
    <property type="entry name" value="OS09G0467300 PROTEIN-RELATED"/>
    <property type="match status" value="1"/>
</dbReference>
<dbReference type="OMA" id="CTIGMHF"/>
<comment type="caution">
    <text evidence="8">The sequence shown here is derived from an EMBL/GenBank/DDBJ whole genome shotgun (WGS) entry which is preliminary data.</text>
</comment>
<reference evidence="8 9" key="1">
    <citation type="journal article" date="2021" name="Nat. Plants">
        <title>The Taxus genome provides insights into paclitaxel biosynthesis.</title>
        <authorList>
            <person name="Xiong X."/>
            <person name="Gou J."/>
            <person name="Liao Q."/>
            <person name="Li Y."/>
            <person name="Zhou Q."/>
            <person name="Bi G."/>
            <person name="Li C."/>
            <person name="Du R."/>
            <person name="Wang X."/>
            <person name="Sun T."/>
            <person name="Guo L."/>
            <person name="Liang H."/>
            <person name="Lu P."/>
            <person name="Wu Y."/>
            <person name="Zhang Z."/>
            <person name="Ro D.K."/>
            <person name="Shang Y."/>
            <person name="Huang S."/>
            <person name="Yan J."/>
        </authorList>
    </citation>
    <scope>NUCLEOTIDE SEQUENCE [LARGE SCALE GENOMIC DNA]</scope>
    <source>
        <strain evidence="8">Ta-2019</strain>
    </source>
</reference>
<keyword evidence="4 7" id="KW-0812">Transmembrane</keyword>
<feature type="non-terminal residue" evidence="8">
    <location>
        <position position="1"/>
    </location>
</feature>
<evidence type="ECO:0000256" key="7">
    <source>
        <dbReference type="SAM" id="Phobius"/>
    </source>
</evidence>
<evidence type="ECO:0000313" key="8">
    <source>
        <dbReference type="EMBL" id="KAH9312673.1"/>
    </source>
</evidence>
<dbReference type="AlphaFoldDB" id="A0AA38G080"/>
<evidence type="ECO:0000256" key="1">
    <source>
        <dbReference type="ARBA" id="ARBA00004370"/>
    </source>
</evidence>
<organism evidence="8 9">
    <name type="scientific">Taxus chinensis</name>
    <name type="common">Chinese yew</name>
    <name type="synonym">Taxus wallichiana var. chinensis</name>
    <dbReference type="NCBI Taxonomy" id="29808"/>
    <lineage>
        <taxon>Eukaryota</taxon>
        <taxon>Viridiplantae</taxon>
        <taxon>Streptophyta</taxon>
        <taxon>Embryophyta</taxon>
        <taxon>Tracheophyta</taxon>
        <taxon>Spermatophyta</taxon>
        <taxon>Pinopsida</taxon>
        <taxon>Pinidae</taxon>
        <taxon>Conifers II</taxon>
        <taxon>Cupressales</taxon>
        <taxon>Taxaceae</taxon>
        <taxon>Taxus</taxon>
    </lineage>
</organism>
<keyword evidence="5 7" id="KW-1133">Transmembrane helix</keyword>
<proteinExistence type="inferred from homology"/>
<evidence type="ECO:0000313" key="9">
    <source>
        <dbReference type="Proteomes" id="UP000824469"/>
    </source>
</evidence>
<feature type="transmembrane region" description="Helical" evidence="7">
    <location>
        <begin position="46"/>
        <end position="72"/>
    </location>
</feature>
<dbReference type="InterPro" id="IPR030182">
    <property type="entry name" value="PUP_plant"/>
</dbReference>
<keyword evidence="6 7" id="KW-0472">Membrane</keyword>